<sequence length="280" mass="30892">MSNPIVRYAIARENGFFKVEQEADIQRHRQRMVNAGHIEDIARGSFGPKRTQTFEQSAKTFEVLAEVLQQQARVDATDAAQRQIYERKVRGELPMLTEAEMQRYRSALYGVAAAVGHAPRMSLAGRHRYGELYASGGGVAPPKETGTWSPEAREAARRTYMAGARSLFYGSALGLGGVVLIGSLALRILDVRSPADLRERMQSAVQPLGANVRETLSPMKKSMQATIQAWTGFTPGSSDDPGNRAGPDTEFTRSLGRRLHRRVGGQMQEISSINSERDRS</sequence>
<evidence type="ECO:0000313" key="3">
    <source>
        <dbReference type="EMBL" id="CAL5226834.1"/>
    </source>
</evidence>
<comment type="caution">
    <text evidence="3">The sequence shown here is derived from an EMBL/GenBank/DDBJ whole genome shotgun (WGS) entry which is preliminary data.</text>
</comment>
<feature type="region of interest" description="Disordered" evidence="1">
    <location>
        <begin position="233"/>
        <end position="280"/>
    </location>
</feature>
<proteinExistence type="predicted"/>
<dbReference type="EMBL" id="CAXHTA020000016">
    <property type="protein sequence ID" value="CAL5226834.1"/>
    <property type="molecule type" value="Genomic_DNA"/>
</dbReference>
<name>A0ABP1G3Y7_9CHLO</name>
<keyword evidence="2" id="KW-1133">Transmembrane helix</keyword>
<feature type="transmembrane region" description="Helical" evidence="2">
    <location>
        <begin position="167"/>
        <end position="189"/>
    </location>
</feature>
<evidence type="ECO:0000256" key="2">
    <source>
        <dbReference type="SAM" id="Phobius"/>
    </source>
</evidence>
<gene>
    <name evidence="3" type="primary">g9698</name>
    <name evidence="3" type="ORF">VP750_LOCUS8740</name>
</gene>
<organism evidence="3 4">
    <name type="scientific">Coccomyxa viridis</name>
    <dbReference type="NCBI Taxonomy" id="1274662"/>
    <lineage>
        <taxon>Eukaryota</taxon>
        <taxon>Viridiplantae</taxon>
        <taxon>Chlorophyta</taxon>
        <taxon>core chlorophytes</taxon>
        <taxon>Trebouxiophyceae</taxon>
        <taxon>Trebouxiophyceae incertae sedis</taxon>
        <taxon>Coccomyxaceae</taxon>
        <taxon>Coccomyxa</taxon>
    </lineage>
</organism>
<protein>
    <submittedName>
        <fullName evidence="3">G9698 protein</fullName>
    </submittedName>
</protein>
<accession>A0ABP1G3Y7</accession>
<evidence type="ECO:0000313" key="4">
    <source>
        <dbReference type="Proteomes" id="UP001497392"/>
    </source>
</evidence>
<keyword evidence="4" id="KW-1185">Reference proteome</keyword>
<evidence type="ECO:0000256" key="1">
    <source>
        <dbReference type="SAM" id="MobiDB-lite"/>
    </source>
</evidence>
<reference evidence="3 4" key="1">
    <citation type="submission" date="2024-06" db="EMBL/GenBank/DDBJ databases">
        <authorList>
            <person name="Kraege A."/>
            <person name="Thomma B."/>
        </authorList>
    </citation>
    <scope>NUCLEOTIDE SEQUENCE [LARGE SCALE GENOMIC DNA]</scope>
</reference>
<keyword evidence="2" id="KW-0812">Transmembrane</keyword>
<dbReference type="Proteomes" id="UP001497392">
    <property type="component" value="Unassembled WGS sequence"/>
</dbReference>
<keyword evidence="2" id="KW-0472">Membrane</keyword>